<comment type="cofactor">
    <cofactor evidence="1">
        <name>[4Fe-4S] cluster</name>
        <dbReference type="ChEBI" id="CHEBI:49883"/>
    </cofactor>
</comment>
<evidence type="ECO:0000256" key="4">
    <source>
        <dbReference type="ARBA" id="ARBA00023004"/>
    </source>
</evidence>
<dbReference type="GO" id="GO:0046872">
    <property type="term" value="F:metal ion binding"/>
    <property type="evidence" value="ECO:0007669"/>
    <property type="project" value="UniProtKB-KW"/>
</dbReference>
<dbReference type="RefSeq" id="WP_069978997.1">
    <property type="nucleotide sequence ID" value="NZ_CP017269.1"/>
</dbReference>
<dbReference type="GO" id="GO:0051536">
    <property type="term" value="F:iron-sulfur cluster binding"/>
    <property type="evidence" value="ECO:0007669"/>
    <property type="project" value="UniProtKB-KW"/>
</dbReference>
<dbReference type="KEGG" id="gfe:Gferi_18155"/>
<dbReference type="AlphaFoldDB" id="A0A1D8GK74"/>
<evidence type="ECO:0000313" key="6">
    <source>
        <dbReference type="EMBL" id="AOT71310.1"/>
    </source>
</evidence>
<keyword evidence="7" id="KW-1185">Reference proteome</keyword>
<evidence type="ECO:0000256" key="1">
    <source>
        <dbReference type="ARBA" id="ARBA00001966"/>
    </source>
</evidence>
<dbReference type="STRING" id="1424294.Gferi_18155"/>
<dbReference type="Pfam" id="PF06050">
    <property type="entry name" value="HGD-D"/>
    <property type="match status" value="1"/>
</dbReference>
<sequence length="417" mass="47917">MSERRITSKQLLQKLQLDYYLDLNKARYNGRKVAWASSIVPQEFMEVMNIAVAYPENHSAAIAAKKGALPYIDQAEKMGYSNDICSYARINLAYAAMKTNEIPPLPKPNFVVCTNNICNVLIKWYESLAKHFKVPFFLIDVPFNHENCGVNEETSTFNPIPQDRIDYVKAQFEEFIKFLEDICGKKFDYEKFKEVMTISNRTAKAWSKAMNYASMMPTPLDGFNMFNYMAMMVCLRGKKESAMLYEMIAAEMEENIKAGKSQFPGEQKYRIMWDGIACWPYLKHNYTSMLKNGVVISGSTYPKAWEIVYEVGNMDELASIYAGIGNNRNLADQRDIRAVIQRSCKCDGVIYHMNRSCKVMDFMQPEMRRQISEITNIPFVSFDGDQSDPKNFSEAQFETRVEALVENMKGNKEGLAQ</sequence>
<keyword evidence="5" id="KW-0411">Iron-sulfur</keyword>
<keyword evidence="3" id="KW-0479">Metal-binding</keyword>
<reference evidence="6 7" key="1">
    <citation type="submission" date="2016-09" db="EMBL/GenBank/DDBJ databases">
        <title>Genomic analysis reveals versatility of anaerobic energy metabolism of Geosporobacter ferrireducens IRF9 of phylum Firmicutes.</title>
        <authorList>
            <person name="Kim S.-J."/>
        </authorList>
    </citation>
    <scope>NUCLEOTIDE SEQUENCE [LARGE SCALE GENOMIC DNA]</scope>
    <source>
        <strain evidence="6 7">IRF9</strain>
    </source>
</reference>
<proteinExistence type="inferred from homology"/>
<evidence type="ECO:0000256" key="2">
    <source>
        <dbReference type="ARBA" id="ARBA00005806"/>
    </source>
</evidence>
<dbReference type="PANTHER" id="PTHR30548">
    <property type="entry name" value="2-HYDROXYGLUTARYL-COA DEHYDRATASE, D-COMPONENT-RELATED"/>
    <property type="match status" value="1"/>
</dbReference>
<comment type="similarity">
    <text evidence="2">Belongs to the FldB/FldC dehydratase alpha/beta subunit family.</text>
</comment>
<dbReference type="OrthoDB" id="9810278at2"/>
<dbReference type="Gene3D" id="3.40.50.11890">
    <property type="match status" value="1"/>
</dbReference>
<evidence type="ECO:0000313" key="7">
    <source>
        <dbReference type="Proteomes" id="UP000095743"/>
    </source>
</evidence>
<dbReference type="InterPro" id="IPR010327">
    <property type="entry name" value="FldB/FldC_alpha/beta"/>
</dbReference>
<accession>A0A1D8GK74</accession>
<dbReference type="PANTHER" id="PTHR30548:SF4">
    <property type="entry name" value="SUBUNIT OF OXYGEN-SENSITIVE 2-HYDROXYISOCAPROYL-COA DEHYDRATASE"/>
    <property type="match status" value="1"/>
</dbReference>
<evidence type="ECO:0000256" key="3">
    <source>
        <dbReference type="ARBA" id="ARBA00022723"/>
    </source>
</evidence>
<organism evidence="6 7">
    <name type="scientific">Geosporobacter ferrireducens</name>
    <dbReference type="NCBI Taxonomy" id="1424294"/>
    <lineage>
        <taxon>Bacteria</taxon>
        <taxon>Bacillati</taxon>
        <taxon>Bacillota</taxon>
        <taxon>Clostridia</taxon>
        <taxon>Peptostreptococcales</taxon>
        <taxon>Thermotaleaceae</taxon>
        <taxon>Geosporobacter</taxon>
    </lineage>
</organism>
<dbReference type="Proteomes" id="UP000095743">
    <property type="component" value="Chromosome"/>
</dbReference>
<protein>
    <submittedName>
        <fullName evidence="6">2-hydroxyglutaryl-CoA dehydratase</fullName>
    </submittedName>
</protein>
<name>A0A1D8GK74_9FIRM</name>
<evidence type="ECO:0000256" key="5">
    <source>
        <dbReference type="ARBA" id="ARBA00023014"/>
    </source>
</evidence>
<keyword evidence="4" id="KW-0408">Iron</keyword>
<gene>
    <name evidence="6" type="ORF">Gferi_18155</name>
</gene>
<dbReference type="Gene3D" id="3.40.50.11900">
    <property type="match status" value="1"/>
</dbReference>
<dbReference type="EMBL" id="CP017269">
    <property type="protein sequence ID" value="AOT71310.1"/>
    <property type="molecule type" value="Genomic_DNA"/>
</dbReference>
<dbReference type="GO" id="GO:0016836">
    <property type="term" value="F:hydro-lyase activity"/>
    <property type="evidence" value="ECO:0007669"/>
    <property type="project" value="UniProtKB-ARBA"/>
</dbReference>